<dbReference type="PANTHER" id="PTHR31776">
    <property type="entry name" value="ALPHA-L-ARABINOFURANOSIDASE 1"/>
    <property type="match status" value="1"/>
</dbReference>
<dbReference type="Pfam" id="PF22848">
    <property type="entry name" value="ASD1_dom"/>
    <property type="match status" value="1"/>
</dbReference>
<evidence type="ECO:0000313" key="11">
    <source>
        <dbReference type="Proteomes" id="UP001345013"/>
    </source>
</evidence>
<dbReference type="EMBL" id="JAVRRG010000048">
    <property type="protein sequence ID" value="KAK5093083.1"/>
    <property type="molecule type" value="Genomic_DNA"/>
</dbReference>
<evidence type="ECO:0000256" key="3">
    <source>
        <dbReference type="ARBA" id="ARBA00007186"/>
    </source>
</evidence>
<evidence type="ECO:0000256" key="5">
    <source>
        <dbReference type="ARBA" id="ARBA00022729"/>
    </source>
</evidence>
<dbReference type="InterPro" id="IPR010720">
    <property type="entry name" value="Alpha-L-AF_C"/>
</dbReference>
<dbReference type="Gene3D" id="3.20.20.80">
    <property type="entry name" value="Glycosidases"/>
    <property type="match status" value="1"/>
</dbReference>
<sequence length="750" mass="81914">MLNKLQGVALVAGSTFVSASPLAGSYSWAQWSSSPLGSGPVSSVLQASTSAPVTTSLSTPPFTSTAVVPSIGTSQADETGATSLLAAVASSVPEIPSTQFINYTQMFEDISHSGDGGIYGELLVNRAFQGSGATIGSLPGVPGGSVVSSENPIVPFGPVITGWKPIGDVFIHLTQLHPLSDALPIVLQLDIPFNATGEVGILNEGWWGIDVRPQTYDASFYCLSNGPRNNGSLSGINVSLRSNLTGETWVTSKIPTTNVSSFQYEHFETQLVNQAMAQDSNNTFAITFDASEVAGNTYYFGLTSLFGETYKDTRIRKDLGETIVDLGSRFFRFPGGNNLEGYSIEQRWKWNETIGPLINRKGRVGDWGYYNTNGLGLMEFLDFCEAGSLQPILGVYAGFSLDIFGQEGTSFPEDQMNLILEDILNEIEFITGDTSTTWGAKRAEYGHPEPYELNFIELGNEDWFSSTYPYRFPILYQGIKHVYPNLTLISTAFDENDDYNISIPAGGLWDKHDYQTPSFFLENFDFYDNWQETTDNEGVKIFIGESSVFQYDTPSGVVNYSNPIGIHIPYPNLISALGESVYLLGAERNPTVVDFIAYAPSFANLNWENWTPNLVSFTANWNETVKSSSYYMEQLFAHFHGAETLPVRTVSGNFNPLWWAASVDDGDTAMYFKVVNTGNSSIPLTINTDRALTAANGTMITAPSLSSFNYINNQTVVAPSPITNLPSPSGQAFNWDVPAWSINVLQFSLG</sequence>
<comment type="similarity">
    <text evidence="3">Belongs to the glycosyl hydrolase 51 family.</text>
</comment>
<comment type="pathway">
    <text evidence="2">Glycan metabolism; L-arabinan degradation.</text>
</comment>
<dbReference type="InterPro" id="IPR017853">
    <property type="entry name" value="GH"/>
</dbReference>
<evidence type="ECO:0000313" key="10">
    <source>
        <dbReference type="EMBL" id="KAK5093083.1"/>
    </source>
</evidence>
<evidence type="ECO:0000256" key="8">
    <source>
        <dbReference type="SAM" id="SignalP"/>
    </source>
</evidence>
<accession>A0ABR0KBF9</accession>
<feature type="signal peptide" evidence="8">
    <location>
        <begin position="1"/>
        <end position="19"/>
    </location>
</feature>
<reference evidence="10 11" key="1">
    <citation type="submission" date="2023-08" db="EMBL/GenBank/DDBJ databases">
        <title>Black Yeasts Isolated from many extreme environments.</title>
        <authorList>
            <person name="Coleine C."/>
            <person name="Stajich J.E."/>
            <person name="Selbmann L."/>
        </authorList>
    </citation>
    <scope>NUCLEOTIDE SEQUENCE [LARGE SCALE GENOMIC DNA]</scope>
    <source>
        <strain evidence="10 11">CCFEE 5885</strain>
    </source>
</reference>
<keyword evidence="11" id="KW-1185">Reference proteome</keyword>
<dbReference type="EC" id="3.2.1.55" evidence="4"/>
<evidence type="ECO:0000256" key="7">
    <source>
        <dbReference type="ARBA" id="ARBA00023180"/>
    </source>
</evidence>
<dbReference type="InterPro" id="IPR055235">
    <property type="entry name" value="ASD1_cat"/>
</dbReference>
<organism evidence="10 11">
    <name type="scientific">Lithohypha guttulata</name>
    <dbReference type="NCBI Taxonomy" id="1690604"/>
    <lineage>
        <taxon>Eukaryota</taxon>
        <taxon>Fungi</taxon>
        <taxon>Dikarya</taxon>
        <taxon>Ascomycota</taxon>
        <taxon>Pezizomycotina</taxon>
        <taxon>Eurotiomycetes</taxon>
        <taxon>Chaetothyriomycetidae</taxon>
        <taxon>Chaetothyriales</taxon>
        <taxon>Trichomeriaceae</taxon>
        <taxon>Lithohypha</taxon>
    </lineage>
</organism>
<evidence type="ECO:0000256" key="4">
    <source>
        <dbReference type="ARBA" id="ARBA00012670"/>
    </source>
</evidence>
<evidence type="ECO:0000256" key="2">
    <source>
        <dbReference type="ARBA" id="ARBA00004834"/>
    </source>
</evidence>
<dbReference type="SMART" id="SM00813">
    <property type="entry name" value="Alpha-L-AF_C"/>
    <property type="match status" value="1"/>
</dbReference>
<keyword evidence="6" id="KW-0378">Hydrolase</keyword>
<gene>
    <name evidence="10" type="ORF">LTR24_004615</name>
</gene>
<proteinExistence type="inferred from homology"/>
<dbReference type="InterPro" id="IPR051563">
    <property type="entry name" value="Glycosyl_Hydrolase_51"/>
</dbReference>
<evidence type="ECO:0000259" key="9">
    <source>
        <dbReference type="SMART" id="SM00813"/>
    </source>
</evidence>
<feature type="chain" id="PRO_5046654764" description="non-reducing end alpha-L-arabinofuranosidase" evidence="8">
    <location>
        <begin position="20"/>
        <end position="750"/>
    </location>
</feature>
<comment type="catalytic activity">
    <reaction evidence="1">
        <text>Hydrolysis of terminal non-reducing alpha-L-arabinofuranoside residues in alpha-L-arabinosides.</text>
        <dbReference type="EC" id="3.2.1.55"/>
    </reaction>
</comment>
<evidence type="ECO:0000256" key="1">
    <source>
        <dbReference type="ARBA" id="ARBA00001462"/>
    </source>
</evidence>
<dbReference type="Pfam" id="PF06964">
    <property type="entry name" value="Alpha-L-AF_C"/>
    <property type="match status" value="1"/>
</dbReference>
<dbReference type="SUPFAM" id="SSF51445">
    <property type="entry name" value="(Trans)glycosidases"/>
    <property type="match status" value="1"/>
</dbReference>
<evidence type="ECO:0000256" key="6">
    <source>
        <dbReference type="ARBA" id="ARBA00022801"/>
    </source>
</evidence>
<dbReference type="SUPFAM" id="SSF51011">
    <property type="entry name" value="Glycosyl hydrolase domain"/>
    <property type="match status" value="1"/>
</dbReference>
<feature type="domain" description="Alpha-L-arabinofuranosidase C-terminal" evidence="9">
    <location>
        <begin position="570"/>
        <end position="741"/>
    </location>
</feature>
<keyword evidence="7" id="KW-0325">Glycoprotein</keyword>
<name>A0ABR0KBF9_9EURO</name>
<dbReference type="Proteomes" id="UP001345013">
    <property type="component" value="Unassembled WGS sequence"/>
</dbReference>
<dbReference type="PANTHER" id="PTHR31776:SF0">
    <property type="entry name" value="ALPHA-L-ARABINOFURANOSIDASE 1"/>
    <property type="match status" value="1"/>
</dbReference>
<protein>
    <recommendedName>
        <fullName evidence="4">non-reducing end alpha-L-arabinofuranosidase</fullName>
        <ecNumber evidence="4">3.2.1.55</ecNumber>
    </recommendedName>
</protein>
<comment type="caution">
    <text evidence="10">The sequence shown here is derived from an EMBL/GenBank/DDBJ whole genome shotgun (WGS) entry which is preliminary data.</text>
</comment>
<keyword evidence="5 8" id="KW-0732">Signal</keyword>